<dbReference type="EMBL" id="JAWIIV010000040">
    <property type="protein sequence ID" value="MEC4722940.1"/>
    <property type="molecule type" value="Genomic_DNA"/>
</dbReference>
<reference evidence="1 2" key="1">
    <citation type="submission" date="2023-10" db="EMBL/GenBank/DDBJ databases">
        <title>Noviherbaspirillum sp. CPCC 100848 genome assembly.</title>
        <authorList>
            <person name="Li X.Y."/>
            <person name="Fang X.M."/>
        </authorList>
    </citation>
    <scope>NUCLEOTIDE SEQUENCE [LARGE SCALE GENOMIC DNA]</scope>
    <source>
        <strain evidence="1 2">CPCC 100848</strain>
    </source>
</reference>
<proteinExistence type="predicted"/>
<name>A0ABU6JHD5_9BURK</name>
<sequence>MQQFIQAVTAGKPWQLQTMGDYFRLVACPLPVDVKFFRANQEIASAVQMDTGFYLKPAGGFDRIEVVSAQAQTIKIMVLDGDGGYDRFNVDVTSALQAIAVNISGAAEMTVKQAATINNIAPVAVGTAQTLLVAADATRRGLRFTNNGSSVVYIGGNGVTVANGAIAIGAGQTWIEDQAAPGAWYGISGVAGQQMRIQEIK</sequence>
<dbReference type="Proteomes" id="UP001352263">
    <property type="component" value="Unassembled WGS sequence"/>
</dbReference>
<evidence type="ECO:0000313" key="2">
    <source>
        <dbReference type="Proteomes" id="UP001352263"/>
    </source>
</evidence>
<evidence type="ECO:0008006" key="3">
    <source>
        <dbReference type="Google" id="ProtNLM"/>
    </source>
</evidence>
<evidence type="ECO:0000313" key="1">
    <source>
        <dbReference type="EMBL" id="MEC4722940.1"/>
    </source>
</evidence>
<protein>
    <recommendedName>
        <fullName evidence="3">Phage protein Gp138 N-terminal domain-containing protein</fullName>
    </recommendedName>
</protein>
<accession>A0ABU6JHD5</accession>
<gene>
    <name evidence="1" type="ORF">RY831_27655</name>
</gene>
<dbReference type="RefSeq" id="WP_326509567.1">
    <property type="nucleotide sequence ID" value="NZ_JAWIIV010000040.1"/>
</dbReference>
<organism evidence="1 2">
    <name type="scientific">Noviherbaspirillum album</name>
    <dbReference type="NCBI Taxonomy" id="3080276"/>
    <lineage>
        <taxon>Bacteria</taxon>
        <taxon>Pseudomonadati</taxon>
        <taxon>Pseudomonadota</taxon>
        <taxon>Betaproteobacteria</taxon>
        <taxon>Burkholderiales</taxon>
        <taxon>Oxalobacteraceae</taxon>
        <taxon>Noviherbaspirillum</taxon>
    </lineage>
</organism>
<comment type="caution">
    <text evidence="1">The sequence shown here is derived from an EMBL/GenBank/DDBJ whole genome shotgun (WGS) entry which is preliminary data.</text>
</comment>
<keyword evidence="2" id="KW-1185">Reference proteome</keyword>